<evidence type="ECO:0000313" key="3">
    <source>
        <dbReference type="EMBL" id="QXH51231.1"/>
    </source>
</evidence>
<dbReference type="InterPro" id="IPR003593">
    <property type="entry name" value="AAA+_ATPase"/>
</dbReference>
<proteinExistence type="inferred from homology"/>
<evidence type="ECO:0000259" key="2">
    <source>
        <dbReference type="PROSITE" id="PS00662"/>
    </source>
</evidence>
<reference evidence="3" key="1">
    <citation type="journal article" date="2021" name="Microorganisms">
        <title>The Ever-Expanding Pseudomonas Genus: Description of 43 New Species and Partition of the Pseudomonas putida Group.</title>
        <authorList>
            <person name="Girard L."/>
            <person name="Lood C."/>
            <person name="Hofte M."/>
            <person name="Vandamme P."/>
            <person name="Rokni-Zadeh H."/>
            <person name="van Noort V."/>
            <person name="Lavigne R."/>
            <person name="De Mot R."/>
        </authorList>
    </citation>
    <scope>NUCLEOTIDE SEQUENCE</scope>
    <source>
        <strain evidence="3">COW40</strain>
    </source>
</reference>
<dbReference type="Proteomes" id="UP001046350">
    <property type="component" value="Chromosome"/>
</dbReference>
<organism evidence="3 4">
    <name type="scientific">Pseudomonas fakonensis</name>
    <dbReference type="NCBI Taxonomy" id="2842355"/>
    <lineage>
        <taxon>Bacteria</taxon>
        <taxon>Pseudomonadati</taxon>
        <taxon>Pseudomonadota</taxon>
        <taxon>Gammaproteobacteria</taxon>
        <taxon>Pseudomonadales</taxon>
        <taxon>Pseudomonadaceae</taxon>
        <taxon>Pseudomonas</taxon>
    </lineage>
</organism>
<dbReference type="PANTHER" id="PTHR30486">
    <property type="entry name" value="TWITCHING MOTILITY PROTEIN PILT"/>
    <property type="match status" value="1"/>
</dbReference>
<gene>
    <name evidence="3" type="ORF">KSS94_25405</name>
</gene>
<comment type="similarity">
    <text evidence="1">Belongs to the GSP E family.</text>
</comment>
<feature type="domain" description="Bacterial type II secretion system protein E" evidence="2">
    <location>
        <begin position="193"/>
        <end position="207"/>
    </location>
</feature>
<dbReference type="CDD" id="cd01131">
    <property type="entry name" value="PilT"/>
    <property type="match status" value="1"/>
</dbReference>
<dbReference type="RefSeq" id="WP_217840770.1">
    <property type="nucleotide sequence ID" value="NZ_CP077076.1"/>
</dbReference>
<dbReference type="NCBIfam" id="TIGR01420">
    <property type="entry name" value="pilT_fam"/>
    <property type="match status" value="1"/>
</dbReference>
<dbReference type="SMART" id="SM00382">
    <property type="entry name" value="AAA"/>
    <property type="match status" value="1"/>
</dbReference>
<dbReference type="InterPro" id="IPR001482">
    <property type="entry name" value="T2SS/T4SS_dom"/>
</dbReference>
<accession>A0ABX8N4G2</accession>
<dbReference type="PROSITE" id="PS00662">
    <property type="entry name" value="T2SP_E"/>
    <property type="match status" value="1"/>
</dbReference>
<dbReference type="InterPro" id="IPR006321">
    <property type="entry name" value="PilT/PilU"/>
</dbReference>
<evidence type="ECO:0000313" key="4">
    <source>
        <dbReference type="Proteomes" id="UP001046350"/>
    </source>
</evidence>
<dbReference type="PANTHER" id="PTHR30486:SF6">
    <property type="entry name" value="TYPE IV PILUS RETRACTATION ATPASE PILT"/>
    <property type="match status" value="1"/>
</dbReference>
<evidence type="ECO:0000256" key="1">
    <source>
        <dbReference type="ARBA" id="ARBA00006611"/>
    </source>
</evidence>
<dbReference type="EMBL" id="CP077076">
    <property type="protein sequence ID" value="QXH51231.1"/>
    <property type="molecule type" value="Genomic_DNA"/>
</dbReference>
<protein>
    <submittedName>
        <fullName evidence="3">PilT/PilU family type 4a pilus ATPase</fullName>
    </submittedName>
</protein>
<name>A0ABX8N4G2_9PSED</name>
<keyword evidence="4" id="KW-1185">Reference proteome</keyword>
<sequence length="331" mass="35798">MDVTDLLARAVAAGASDLHLATGESPLQRLDGELRRMGLPPMQPETLERGLAEWLDAGQREQWARGDELDLALSLPALGRFRLNLYRQRNGPAASARVIPARLACIEELDLNEVFQSIAQQRDGLVLVCGATGSGKSSTLAALVDGLNREQALHIVTLEDPIEFIHSGQRSLVNQREIGTHSRDFAQGLRSALRQDPDVIMIGELRDLESIRLALRAAQTGHLVLATVHARSAVSCVERLVEVFAAEEKVLVRAMLAESLHMVVAQQLLRRAGGGRVAAREVLVATPAVRNLIREGRMVQVSSLMQAGAGQGMRTMEGAMQALRSNGLLAG</sequence>
<dbReference type="InterPro" id="IPR050921">
    <property type="entry name" value="T4SS_GSP_E_ATPase"/>
</dbReference>
<dbReference type="Pfam" id="PF00437">
    <property type="entry name" value="T2SSE"/>
    <property type="match status" value="1"/>
</dbReference>